<dbReference type="EMBL" id="JACVVK020000075">
    <property type="protein sequence ID" value="KAK7495442.1"/>
    <property type="molecule type" value="Genomic_DNA"/>
</dbReference>
<dbReference type="AlphaFoldDB" id="A0ABD0L7W2"/>
<gene>
    <name evidence="2" type="ORF">BaRGS_00013381</name>
</gene>
<reference evidence="2 3" key="1">
    <citation type="journal article" date="2023" name="Sci. Data">
        <title>Genome assembly of the Korean intertidal mud-creeper Batillaria attramentaria.</title>
        <authorList>
            <person name="Patra A.K."/>
            <person name="Ho P.T."/>
            <person name="Jun S."/>
            <person name="Lee S.J."/>
            <person name="Kim Y."/>
            <person name="Won Y.J."/>
        </authorList>
    </citation>
    <scope>NUCLEOTIDE SEQUENCE [LARGE SCALE GENOMIC DNA]</scope>
    <source>
        <strain evidence="2">Wonlab-2016</strain>
    </source>
</reference>
<evidence type="ECO:0000256" key="1">
    <source>
        <dbReference type="SAM" id="MobiDB-lite"/>
    </source>
</evidence>
<dbReference type="Proteomes" id="UP001519460">
    <property type="component" value="Unassembled WGS sequence"/>
</dbReference>
<accession>A0ABD0L7W2</accession>
<evidence type="ECO:0000313" key="2">
    <source>
        <dbReference type="EMBL" id="KAK7495442.1"/>
    </source>
</evidence>
<proteinExistence type="predicted"/>
<organism evidence="2 3">
    <name type="scientific">Batillaria attramentaria</name>
    <dbReference type="NCBI Taxonomy" id="370345"/>
    <lineage>
        <taxon>Eukaryota</taxon>
        <taxon>Metazoa</taxon>
        <taxon>Spiralia</taxon>
        <taxon>Lophotrochozoa</taxon>
        <taxon>Mollusca</taxon>
        <taxon>Gastropoda</taxon>
        <taxon>Caenogastropoda</taxon>
        <taxon>Sorbeoconcha</taxon>
        <taxon>Cerithioidea</taxon>
        <taxon>Batillariidae</taxon>
        <taxon>Batillaria</taxon>
    </lineage>
</organism>
<feature type="region of interest" description="Disordered" evidence="1">
    <location>
        <begin position="1"/>
        <end position="29"/>
    </location>
</feature>
<feature type="compositionally biased region" description="Polar residues" evidence="1">
    <location>
        <begin position="1"/>
        <end position="22"/>
    </location>
</feature>
<sequence>MQTTSGRSDISSYVMPTQQSPATEAADAVSRWRQNTYHTPGQHTSPRRADTGEVYMATLRAVPITEKNANRSKALGFQTEGQMPFFEGEGVETLSFVSLFTTTRLANISHSDASLHLVVIPGRFDFVTIPSPQTDSRNTRTVITDPDAPPTTHVSLLLWLKRAHGLQLSTPPEFSARQKGHNYRDHPALISPDIFPGWRLGMADGRRRSPLMKQTEAAGTLSTCLVS</sequence>
<evidence type="ECO:0000313" key="3">
    <source>
        <dbReference type="Proteomes" id="UP001519460"/>
    </source>
</evidence>
<protein>
    <submittedName>
        <fullName evidence="2">Uncharacterized protein</fullName>
    </submittedName>
</protein>
<keyword evidence="3" id="KW-1185">Reference proteome</keyword>
<name>A0ABD0L7W2_9CAEN</name>
<comment type="caution">
    <text evidence="2">The sequence shown here is derived from an EMBL/GenBank/DDBJ whole genome shotgun (WGS) entry which is preliminary data.</text>
</comment>